<dbReference type="PANTHER" id="PTHR38436">
    <property type="entry name" value="POLYKETIDE CYCLASE SNOAL-LIKE DOMAIN"/>
    <property type="match status" value="1"/>
</dbReference>
<dbReference type="Proteomes" id="UP001379533">
    <property type="component" value="Chromosome"/>
</dbReference>
<dbReference type="Pfam" id="PF07366">
    <property type="entry name" value="SnoaL"/>
    <property type="match status" value="1"/>
</dbReference>
<protein>
    <submittedName>
        <fullName evidence="1">Ester cyclase</fullName>
    </submittedName>
</protein>
<evidence type="ECO:0000313" key="1">
    <source>
        <dbReference type="EMBL" id="WXA99333.1"/>
    </source>
</evidence>
<dbReference type="EMBL" id="CP089982">
    <property type="protein sequence ID" value="WXA99333.1"/>
    <property type="molecule type" value="Genomic_DNA"/>
</dbReference>
<gene>
    <name evidence="1" type="ORF">LZC95_21240</name>
</gene>
<dbReference type="PANTHER" id="PTHR38436:SF1">
    <property type="entry name" value="ESTER CYCLASE"/>
    <property type="match status" value="1"/>
</dbReference>
<dbReference type="SUPFAM" id="SSF54427">
    <property type="entry name" value="NTF2-like"/>
    <property type="match status" value="1"/>
</dbReference>
<dbReference type="InterPro" id="IPR032710">
    <property type="entry name" value="NTF2-like_dom_sf"/>
</dbReference>
<sequence>MFDLDAAKSLIFGTFNGAPPASGAEFSPQVATSAAIFGFPPLPPGIGGLQFLVGFFRSAFPDLVFECTKTVGQGSSLACRWVARGTHGGRLFNIHPTGRPVQFSGSFVFSVSQGKVVSLQIEAGLLELVPQLGMAPSFGAQNQTNQTGGHVDAAR</sequence>
<proteinExistence type="predicted"/>
<dbReference type="InterPro" id="IPR009959">
    <property type="entry name" value="Cyclase_SnoaL-like"/>
</dbReference>
<organism evidence="1 2">
    <name type="scientific">Pendulispora brunnea</name>
    <dbReference type="NCBI Taxonomy" id="2905690"/>
    <lineage>
        <taxon>Bacteria</taxon>
        <taxon>Pseudomonadati</taxon>
        <taxon>Myxococcota</taxon>
        <taxon>Myxococcia</taxon>
        <taxon>Myxococcales</taxon>
        <taxon>Sorangiineae</taxon>
        <taxon>Pendulisporaceae</taxon>
        <taxon>Pendulispora</taxon>
    </lineage>
</organism>
<evidence type="ECO:0000313" key="2">
    <source>
        <dbReference type="Proteomes" id="UP001379533"/>
    </source>
</evidence>
<keyword evidence="2" id="KW-1185">Reference proteome</keyword>
<dbReference type="RefSeq" id="WP_394849967.1">
    <property type="nucleotide sequence ID" value="NZ_CP089982.1"/>
</dbReference>
<dbReference type="Gene3D" id="3.10.450.50">
    <property type="match status" value="1"/>
</dbReference>
<accession>A0ABZ2KKZ3</accession>
<reference evidence="1 2" key="1">
    <citation type="submission" date="2021-12" db="EMBL/GenBank/DDBJ databases">
        <title>Discovery of the Pendulisporaceae a myxobacterial family with distinct sporulation behavior and unique specialized metabolism.</title>
        <authorList>
            <person name="Garcia R."/>
            <person name="Popoff A."/>
            <person name="Bader C.D."/>
            <person name="Loehr J."/>
            <person name="Walesch S."/>
            <person name="Walt C."/>
            <person name="Boldt J."/>
            <person name="Bunk B."/>
            <person name="Haeckl F.J.F.P.J."/>
            <person name="Gunesch A.P."/>
            <person name="Birkelbach J."/>
            <person name="Nuebel U."/>
            <person name="Pietschmann T."/>
            <person name="Bach T."/>
            <person name="Mueller R."/>
        </authorList>
    </citation>
    <scope>NUCLEOTIDE SEQUENCE [LARGE SCALE GENOMIC DNA]</scope>
    <source>
        <strain evidence="1 2">MSr12523</strain>
    </source>
</reference>
<name>A0ABZ2KKZ3_9BACT</name>